<evidence type="ECO:0000313" key="2">
    <source>
        <dbReference type="EMBL" id="KAK9909412.1"/>
    </source>
</evidence>
<keyword evidence="3" id="KW-1185">Reference proteome</keyword>
<evidence type="ECO:0000313" key="3">
    <source>
        <dbReference type="Proteomes" id="UP001491310"/>
    </source>
</evidence>
<organism evidence="2 3">
    <name type="scientific">Coccomyxa subellipsoidea</name>
    <dbReference type="NCBI Taxonomy" id="248742"/>
    <lineage>
        <taxon>Eukaryota</taxon>
        <taxon>Viridiplantae</taxon>
        <taxon>Chlorophyta</taxon>
        <taxon>core chlorophytes</taxon>
        <taxon>Trebouxiophyceae</taxon>
        <taxon>Trebouxiophyceae incertae sedis</taxon>
        <taxon>Coccomyxaceae</taxon>
        <taxon>Coccomyxa</taxon>
    </lineage>
</organism>
<gene>
    <name evidence="2" type="ORF">WJX75_001847</name>
</gene>
<reference evidence="2 3" key="1">
    <citation type="journal article" date="2024" name="Nat. Commun.">
        <title>Phylogenomics reveals the evolutionary origins of lichenization in chlorophyte algae.</title>
        <authorList>
            <person name="Puginier C."/>
            <person name="Libourel C."/>
            <person name="Otte J."/>
            <person name="Skaloud P."/>
            <person name="Haon M."/>
            <person name="Grisel S."/>
            <person name="Petersen M."/>
            <person name="Berrin J.G."/>
            <person name="Delaux P.M."/>
            <person name="Dal Grande F."/>
            <person name="Keller J."/>
        </authorList>
    </citation>
    <scope>NUCLEOTIDE SEQUENCE [LARGE SCALE GENOMIC DNA]</scope>
    <source>
        <strain evidence="2 3">SAG 216-7</strain>
    </source>
</reference>
<sequence>MNFLDTDGVHERKFGRRPRPNRLPLSSFVRTEASVGLSAPQFGLQIRMDTTRAASSRPPQHVALNSSFLELQKLCGVIGLVAAKTCCQSHIFSAARDSLEALTEAVQNTLPSRVFWTRTAHKQKRMEDSVGLWAPQFGLQIRFVVARR</sequence>
<feature type="region of interest" description="Disordered" evidence="1">
    <location>
        <begin position="1"/>
        <end position="21"/>
    </location>
</feature>
<evidence type="ECO:0008006" key="4">
    <source>
        <dbReference type="Google" id="ProtNLM"/>
    </source>
</evidence>
<name>A0ABR2YRH9_9CHLO</name>
<dbReference type="Proteomes" id="UP001491310">
    <property type="component" value="Unassembled WGS sequence"/>
</dbReference>
<accession>A0ABR2YRH9</accession>
<evidence type="ECO:0000256" key="1">
    <source>
        <dbReference type="SAM" id="MobiDB-lite"/>
    </source>
</evidence>
<dbReference type="EMBL" id="JALJOT010000006">
    <property type="protein sequence ID" value="KAK9909412.1"/>
    <property type="molecule type" value="Genomic_DNA"/>
</dbReference>
<proteinExistence type="predicted"/>
<comment type="caution">
    <text evidence="2">The sequence shown here is derived from an EMBL/GenBank/DDBJ whole genome shotgun (WGS) entry which is preliminary data.</text>
</comment>
<protein>
    <recommendedName>
        <fullName evidence="4">RNase H type-1 domain-containing protein</fullName>
    </recommendedName>
</protein>